<keyword evidence="1" id="KW-0732">Signal</keyword>
<dbReference type="EMBL" id="JAXIOK010000023">
    <property type="protein sequence ID" value="KAK4742018.1"/>
    <property type="molecule type" value="Genomic_DNA"/>
</dbReference>
<evidence type="ECO:0000313" key="3">
    <source>
        <dbReference type="Proteomes" id="UP001345219"/>
    </source>
</evidence>
<sequence length="85" mass="9222">MASIILLFSEILRLNSSSVACLSSHQPFPPSSATFSPSISQNTLSLNTTAARKPMVGNNNEEVEAAVYLVEDLQEPKVCVDLVWL</sequence>
<reference evidence="2 3" key="1">
    <citation type="journal article" date="2023" name="Hortic Res">
        <title>Pangenome of water caltrop reveals structural variations and asymmetric subgenome divergence after allopolyploidization.</title>
        <authorList>
            <person name="Zhang X."/>
            <person name="Chen Y."/>
            <person name="Wang L."/>
            <person name="Yuan Y."/>
            <person name="Fang M."/>
            <person name="Shi L."/>
            <person name="Lu R."/>
            <person name="Comes H.P."/>
            <person name="Ma Y."/>
            <person name="Chen Y."/>
            <person name="Huang G."/>
            <person name="Zhou Y."/>
            <person name="Zheng Z."/>
            <person name="Qiu Y."/>
        </authorList>
    </citation>
    <scope>NUCLEOTIDE SEQUENCE [LARGE SCALE GENOMIC DNA]</scope>
    <source>
        <tissue evidence="2">Roots</tissue>
    </source>
</reference>
<feature type="signal peptide" evidence="1">
    <location>
        <begin position="1"/>
        <end position="17"/>
    </location>
</feature>
<evidence type="ECO:0000256" key="1">
    <source>
        <dbReference type="SAM" id="SignalP"/>
    </source>
</evidence>
<protein>
    <submittedName>
        <fullName evidence="2">Uncharacterized protein</fullName>
    </submittedName>
</protein>
<dbReference type="Proteomes" id="UP001345219">
    <property type="component" value="Chromosome 1"/>
</dbReference>
<organism evidence="2 3">
    <name type="scientific">Trapa incisa</name>
    <dbReference type="NCBI Taxonomy" id="236973"/>
    <lineage>
        <taxon>Eukaryota</taxon>
        <taxon>Viridiplantae</taxon>
        <taxon>Streptophyta</taxon>
        <taxon>Embryophyta</taxon>
        <taxon>Tracheophyta</taxon>
        <taxon>Spermatophyta</taxon>
        <taxon>Magnoliopsida</taxon>
        <taxon>eudicotyledons</taxon>
        <taxon>Gunneridae</taxon>
        <taxon>Pentapetalae</taxon>
        <taxon>rosids</taxon>
        <taxon>malvids</taxon>
        <taxon>Myrtales</taxon>
        <taxon>Lythraceae</taxon>
        <taxon>Trapa</taxon>
    </lineage>
</organism>
<comment type="caution">
    <text evidence="2">The sequence shown here is derived from an EMBL/GenBank/DDBJ whole genome shotgun (WGS) entry which is preliminary data.</text>
</comment>
<keyword evidence="3" id="KW-1185">Reference proteome</keyword>
<accession>A0AAN7GDX0</accession>
<evidence type="ECO:0000313" key="2">
    <source>
        <dbReference type="EMBL" id="KAK4742018.1"/>
    </source>
</evidence>
<feature type="chain" id="PRO_5042948606" evidence="1">
    <location>
        <begin position="18"/>
        <end position="85"/>
    </location>
</feature>
<gene>
    <name evidence="2" type="ORF">SAY87_000019</name>
</gene>
<name>A0AAN7GDX0_9MYRT</name>
<proteinExistence type="predicted"/>
<dbReference type="AlphaFoldDB" id="A0AAN7GDX0"/>